<keyword evidence="3 7" id="KW-0808">Transferase</keyword>
<evidence type="ECO:0000256" key="1">
    <source>
        <dbReference type="ARBA" id="ARBA00009558"/>
    </source>
</evidence>
<dbReference type="EC" id="2.4.2.31" evidence="7"/>
<dbReference type="FunCoup" id="A0A671ULP4">
    <property type="interactions" value="74"/>
</dbReference>
<dbReference type="GeneTree" id="ENSGT00940000173396"/>
<feature type="chain" id="PRO_5025712726" description="NAD(P)(+)--arginine ADP-ribosyltransferase" evidence="7">
    <location>
        <begin position="19"/>
        <end position="318"/>
    </location>
</feature>
<reference evidence="8" key="2">
    <citation type="submission" date="2025-08" db="UniProtKB">
        <authorList>
            <consortium name="Ensembl"/>
        </authorList>
    </citation>
    <scope>IDENTIFICATION</scope>
</reference>
<organism evidence="8 9">
    <name type="scientific">Sparus aurata</name>
    <name type="common">Gilthead sea bream</name>
    <dbReference type="NCBI Taxonomy" id="8175"/>
    <lineage>
        <taxon>Eukaryota</taxon>
        <taxon>Metazoa</taxon>
        <taxon>Chordata</taxon>
        <taxon>Craniata</taxon>
        <taxon>Vertebrata</taxon>
        <taxon>Euteleostomi</taxon>
        <taxon>Actinopterygii</taxon>
        <taxon>Neopterygii</taxon>
        <taxon>Teleostei</taxon>
        <taxon>Neoteleostei</taxon>
        <taxon>Acanthomorphata</taxon>
        <taxon>Eupercaria</taxon>
        <taxon>Spariformes</taxon>
        <taxon>Sparidae</taxon>
        <taxon>Sparus</taxon>
    </lineage>
</organism>
<dbReference type="PANTHER" id="PTHR10339:SF27">
    <property type="entry name" value="NAD(P)(+)--ARGININE ADP-RIBOSYLTRANSFERASE"/>
    <property type="match status" value="1"/>
</dbReference>
<dbReference type="GO" id="GO:0016779">
    <property type="term" value="F:nucleotidyltransferase activity"/>
    <property type="evidence" value="ECO:0007669"/>
    <property type="project" value="UniProtKB-KW"/>
</dbReference>
<evidence type="ECO:0000256" key="7">
    <source>
        <dbReference type="RuleBase" id="RU361228"/>
    </source>
</evidence>
<accession>A0A671ULP4</accession>
<evidence type="ECO:0000256" key="2">
    <source>
        <dbReference type="ARBA" id="ARBA00022676"/>
    </source>
</evidence>
<evidence type="ECO:0000256" key="4">
    <source>
        <dbReference type="ARBA" id="ARBA00022695"/>
    </source>
</evidence>
<keyword evidence="9" id="KW-1185">Reference proteome</keyword>
<dbReference type="OMA" id="SPAEEFT"/>
<dbReference type="InParanoid" id="A0A671ULP4"/>
<keyword evidence="2 7" id="KW-0328">Glycosyltransferase</keyword>
<evidence type="ECO:0000313" key="9">
    <source>
        <dbReference type="Proteomes" id="UP000472265"/>
    </source>
</evidence>
<dbReference type="Ensembl" id="ENSSAUT00010015645.1">
    <property type="protein sequence ID" value="ENSSAUP00010014741.1"/>
    <property type="gene ID" value="ENSSAUG00010006879.1"/>
</dbReference>
<reference evidence="8" key="3">
    <citation type="submission" date="2025-09" db="UniProtKB">
        <authorList>
            <consortium name="Ensembl"/>
        </authorList>
    </citation>
    <scope>IDENTIFICATION</scope>
</reference>
<evidence type="ECO:0000256" key="3">
    <source>
        <dbReference type="ARBA" id="ARBA00022679"/>
    </source>
</evidence>
<evidence type="ECO:0000313" key="8">
    <source>
        <dbReference type="Ensembl" id="ENSSAUP00010014741.1"/>
    </source>
</evidence>
<keyword evidence="7" id="KW-0732">Signal</keyword>
<dbReference type="PRINTS" id="PR00970">
    <property type="entry name" value="RIBTRNSFRASE"/>
</dbReference>
<evidence type="ECO:0000256" key="5">
    <source>
        <dbReference type="ARBA" id="ARBA00022857"/>
    </source>
</evidence>
<reference evidence="8" key="1">
    <citation type="submission" date="2021-04" db="EMBL/GenBank/DDBJ databases">
        <authorList>
            <consortium name="Wellcome Sanger Institute Data Sharing"/>
        </authorList>
    </citation>
    <scope>NUCLEOTIDE SEQUENCE [LARGE SCALE GENOMIC DNA]</scope>
</reference>
<dbReference type="PANTHER" id="PTHR10339">
    <property type="entry name" value="ADP-RIBOSYLTRANSFERASE"/>
    <property type="match status" value="1"/>
</dbReference>
<evidence type="ECO:0000256" key="6">
    <source>
        <dbReference type="ARBA" id="ARBA00047597"/>
    </source>
</evidence>
<keyword evidence="5 7" id="KW-0521">NADP</keyword>
<dbReference type="PROSITE" id="PS51257">
    <property type="entry name" value="PROKAR_LIPOPROTEIN"/>
    <property type="match status" value="1"/>
</dbReference>
<dbReference type="InterPro" id="IPR000768">
    <property type="entry name" value="ART"/>
</dbReference>
<feature type="signal peptide" evidence="7">
    <location>
        <begin position="1"/>
        <end position="18"/>
    </location>
</feature>
<keyword evidence="4" id="KW-0548">Nucleotidyltransferase</keyword>
<dbReference type="Pfam" id="PF01129">
    <property type="entry name" value="ART"/>
    <property type="match status" value="1"/>
</dbReference>
<dbReference type="Proteomes" id="UP000472265">
    <property type="component" value="Chromosome 1"/>
</dbReference>
<comment type="similarity">
    <text evidence="1 7">Belongs to the Arg-specific ADP-ribosyltransferase family.</text>
</comment>
<comment type="catalytic activity">
    <reaction evidence="6 7">
        <text>L-arginyl-[protein] + NAD(+) = N(omega)-(ADP-D-ribosyl)-L-arginyl-[protein] + nicotinamide + H(+)</text>
        <dbReference type="Rhea" id="RHEA:19149"/>
        <dbReference type="Rhea" id="RHEA-COMP:10532"/>
        <dbReference type="Rhea" id="RHEA-COMP:15087"/>
        <dbReference type="ChEBI" id="CHEBI:15378"/>
        <dbReference type="ChEBI" id="CHEBI:17154"/>
        <dbReference type="ChEBI" id="CHEBI:29965"/>
        <dbReference type="ChEBI" id="CHEBI:57540"/>
        <dbReference type="ChEBI" id="CHEBI:142554"/>
        <dbReference type="EC" id="2.4.2.31"/>
    </reaction>
</comment>
<dbReference type="GO" id="GO:0003950">
    <property type="term" value="F:NAD+ poly-ADP-ribosyltransferase activity"/>
    <property type="evidence" value="ECO:0007669"/>
    <property type="project" value="TreeGrafter"/>
</dbReference>
<keyword evidence="7" id="KW-0520">NAD</keyword>
<dbReference type="GO" id="GO:0106274">
    <property type="term" value="F:NAD+-protein-arginine ADP-ribosyltransferase activity"/>
    <property type="evidence" value="ECO:0007669"/>
    <property type="project" value="UniProtKB-EC"/>
</dbReference>
<name>A0A671ULP4_SPAAU</name>
<protein>
    <recommendedName>
        <fullName evidence="7">NAD(P)(+)--arginine ADP-ribosyltransferase</fullName>
        <ecNumber evidence="7">2.4.2.31</ecNumber>
    </recommendedName>
    <alternativeName>
        <fullName evidence="7">Mono(ADP-ribosyl)transferase</fullName>
    </alternativeName>
</protein>
<dbReference type="Gene3D" id="3.90.176.10">
    <property type="entry name" value="Toxin ADP-ribosyltransferase, Chain A, domain 1"/>
    <property type="match status" value="1"/>
</dbReference>
<dbReference type="SUPFAM" id="SSF56399">
    <property type="entry name" value="ADP-ribosylation"/>
    <property type="match status" value="1"/>
</dbReference>
<proteinExistence type="inferred from homology"/>
<dbReference type="AlphaFoldDB" id="A0A671ULP4"/>
<dbReference type="InterPro" id="IPR050999">
    <property type="entry name" value="ADP-ribosyltransferase_ARG"/>
</dbReference>
<sequence length="318" mass="36237">MWDKGKLLLAAFLFITLSCKVSIISKTNTHSILFCQKKIFSLESIFEFCTQLKGTTEELKLLDMAPDAVDVTYTGCREQAMEEFINSGLLEQELNHTKEFKEEWSENANCGKLIPGGVKEHTTALRAFVNGFESGQIRSDYIRIFDGAVATTGANISTYTDNFHFKPLYFLLMDAITLLNPKKCKTLFYISEKNSGANKGSEVRFGKFIIGNPNYIQYLKESDLDEFVLFNITSCFYANLGDNICHWEDIALLSSTEVFTVEEVKKITDKNDSRPLDNDEMFCPITRLFTNTDLGIMRLNLNLDQNLSILRNYMFLGF</sequence>